<feature type="compositionally biased region" description="Low complexity" evidence="4">
    <location>
        <begin position="9"/>
        <end position="20"/>
    </location>
</feature>
<feature type="compositionally biased region" description="Polar residues" evidence="4">
    <location>
        <begin position="624"/>
        <end position="633"/>
    </location>
</feature>
<dbReference type="InterPro" id="IPR036864">
    <property type="entry name" value="Zn2-C6_fun-type_DNA-bd_sf"/>
</dbReference>
<dbReference type="Gene3D" id="4.10.240.10">
    <property type="entry name" value="Zn(2)-C6 fungal-type DNA-binding domain"/>
    <property type="match status" value="1"/>
</dbReference>
<evidence type="ECO:0000256" key="4">
    <source>
        <dbReference type="SAM" id="MobiDB-lite"/>
    </source>
</evidence>
<evidence type="ECO:0000256" key="1">
    <source>
        <dbReference type="ARBA" id="ARBA00004123"/>
    </source>
</evidence>
<name>A0ABR1R7C5_9PEZI</name>
<evidence type="ECO:0000313" key="7">
    <source>
        <dbReference type="Proteomes" id="UP001396898"/>
    </source>
</evidence>
<dbReference type="Pfam" id="PF04082">
    <property type="entry name" value="Fungal_trans"/>
    <property type="match status" value="1"/>
</dbReference>
<dbReference type="PROSITE" id="PS50048">
    <property type="entry name" value="ZN2_CY6_FUNGAL_2"/>
    <property type="match status" value="1"/>
</dbReference>
<feature type="region of interest" description="Disordered" evidence="4">
    <location>
        <begin position="672"/>
        <end position="704"/>
    </location>
</feature>
<dbReference type="PANTHER" id="PTHR31001">
    <property type="entry name" value="UNCHARACTERIZED TRANSCRIPTIONAL REGULATORY PROTEIN"/>
    <property type="match status" value="1"/>
</dbReference>
<dbReference type="Proteomes" id="UP001396898">
    <property type="component" value="Unassembled WGS sequence"/>
</dbReference>
<dbReference type="EMBL" id="JAQQWI010000018">
    <property type="protein sequence ID" value="KAK8001705.1"/>
    <property type="molecule type" value="Genomic_DNA"/>
</dbReference>
<feature type="domain" description="Zn(2)-C6 fungal-type" evidence="5">
    <location>
        <begin position="30"/>
        <end position="58"/>
    </location>
</feature>
<accession>A0ABR1R7C5</accession>
<feature type="compositionally biased region" description="Basic and acidic residues" evidence="4">
    <location>
        <begin position="130"/>
        <end position="139"/>
    </location>
</feature>
<dbReference type="CDD" id="cd12148">
    <property type="entry name" value="fungal_TF_MHR"/>
    <property type="match status" value="1"/>
</dbReference>
<reference evidence="6 7" key="1">
    <citation type="submission" date="2023-01" db="EMBL/GenBank/DDBJ databases">
        <title>Analysis of 21 Apiospora genomes using comparative genomics revels a genus with tremendous synthesis potential of carbohydrate active enzymes and secondary metabolites.</title>
        <authorList>
            <person name="Sorensen T."/>
        </authorList>
    </citation>
    <scope>NUCLEOTIDE SEQUENCE [LARGE SCALE GENOMIC DNA]</scope>
    <source>
        <strain evidence="6 7">CBS 20057</strain>
    </source>
</reference>
<evidence type="ECO:0000256" key="2">
    <source>
        <dbReference type="ARBA" id="ARBA00022723"/>
    </source>
</evidence>
<dbReference type="PANTHER" id="PTHR31001:SF45">
    <property type="entry name" value="ZN(II)2CYS6 TRANSCRIPTION FACTOR (EUROFUNG)"/>
    <property type="match status" value="1"/>
</dbReference>
<feature type="region of interest" description="Disordered" evidence="4">
    <location>
        <begin position="608"/>
        <end position="633"/>
    </location>
</feature>
<comment type="subcellular location">
    <subcellularLocation>
        <location evidence="1">Nucleus</location>
    </subcellularLocation>
</comment>
<keyword evidence="3" id="KW-0539">Nucleus</keyword>
<dbReference type="InterPro" id="IPR050613">
    <property type="entry name" value="Sec_Metabolite_Reg"/>
</dbReference>
<keyword evidence="2" id="KW-0479">Metal-binding</keyword>
<dbReference type="Pfam" id="PF00172">
    <property type="entry name" value="Zn_clus"/>
    <property type="match status" value="1"/>
</dbReference>
<proteinExistence type="predicted"/>
<feature type="region of interest" description="Disordered" evidence="4">
    <location>
        <begin position="1"/>
        <end position="20"/>
    </location>
</feature>
<evidence type="ECO:0000313" key="6">
    <source>
        <dbReference type="EMBL" id="KAK8001705.1"/>
    </source>
</evidence>
<evidence type="ECO:0000259" key="5">
    <source>
        <dbReference type="PROSITE" id="PS50048"/>
    </source>
</evidence>
<feature type="region of interest" description="Disordered" evidence="4">
    <location>
        <begin position="117"/>
        <end position="139"/>
    </location>
</feature>
<comment type="caution">
    <text evidence="6">The sequence shown here is derived from an EMBL/GenBank/DDBJ whole genome shotgun (WGS) entry which is preliminary data.</text>
</comment>
<dbReference type="SMART" id="SM00066">
    <property type="entry name" value="GAL4"/>
    <property type="match status" value="1"/>
</dbReference>
<protein>
    <recommendedName>
        <fullName evidence="5">Zn(2)-C6 fungal-type domain-containing protein</fullName>
    </recommendedName>
</protein>
<dbReference type="InterPro" id="IPR007219">
    <property type="entry name" value="XnlR_reg_dom"/>
</dbReference>
<dbReference type="SUPFAM" id="SSF57701">
    <property type="entry name" value="Zn2/Cys6 DNA-binding domain"/>
    <property type="match status" value="1"/>
</dbReference>
<dbReference type="InterPro" id="IPR001138">
    <property type="entry name" value="Zn2Cys6_DnaBD"/>
</dbReference>
<sequence length="704" mass="78796">MPPTPPTDPTVTPDIGTTTGPVPKPSRVLACILCQQRKVRCDRIFPCANCVRQGAVCVPAGQIPRERRKRFPEKALLERLRYYEGLLRQNRIQFVPLHNQDAESDDAQCNTSEGHLFVEHPESPTSASREAGKEPEHTAGHDIHADFTPVFLYGLPDLVPLTHPEKHLLLKLWQIFLQNVHPTMNVIHVPTFQAHVYDVAHSTSGFAGGFSGEPKRPSLVIEALLFSVYSIAVRSLSDHECQTQLSAEKHKLLSIYQGACQQAIRNCDALSINSRDSLTAIFLHIVSIGTRVKPETLHTMLGPVIRLATRLGIYRESIIEKYDVVEAEMCRRLWWAIVKFDHRICEIVCYQSTPLVLAWDCKTPSNIPDSELVPGMQTATSTKPASSEALFSALCAEFYNTVRQQKPDLGFPLLKSGPKVGSMIASLVTLESMAETKYFSAYDDEDPLQFLTRWCFRYSVALAKISSLYLRPPTAPSGTRSEADLGQLFQYARDAIEASTRMMGHLPIRRYLWMSGYWPPGVAWMTLLRDLKTRPEMDHVQDLWNELSENRAVRQDYHQSMGLIDRSIKALSHVVLETWRANEEFSQSQGRKLRAPPMIKEAELEVEQEAMQGHKPQPPMDPGSTGSFEGSATTAGHDAYSFAMSGIDPGVEFSSTEYLGFGNQSLMQTGWTEGQAARLPNQPDLGNAVDSQSLPPWKRVPEDS</sequence>
<gene>
    <name evidence="6" type="ORF">PG991_013927</name>
</gene>
<evidence type="ECO:0000256" key="3">
    <source>
        <dbReference type="ARBA" id="ARBA00023242"/>
    </source>
</evidence>
<organism evidence="6 7">
    <name type="scientific">Apiospora marii</name>
    <dbReference type="NCBI Taxonomy" id="335849"/>
    <lineage>
        <taxon>Eukaryota</taxon>
        <taxon>Fungi</taxon>
        <taxon>Dikarya</taxon>
        <taxon>Ascomycota</taxon>
        <taxon>Pezizomycotina</taxon>
        <taxon>Sordariomycetes</taxon>
        <taxon>Xylariomycetidae</taxon>
        <taxon>Amphisphaeriales</taxon>
        <taxon>Apiosporaceae</taxon>
        <taxon>Apiospora</taxon>
    </lineage>
</organism>
<keyword evidence="7" id="KW-1185">Reference proteome</keyword>
<dbReference type="CDD" id="cd00067">
    <property type="entry name" value="GAL4"/>
    <property type="match status" value="1"/>
</dbReference>